<dbReference type="Proteomes" id="UP000192257">
    <property type="component" value="Unassembled WGS sequence"/>
</dbReference>
<proteinExistence type="predicted"/>
<dbReference type="OrthoDB" id="271870at2759"/>
<keyword evidence="2" id="KW-1185">Reference proteome</keyword>
<dbReference type="AlphaFoldDB" id="A0A1X0P1V5"/>
<organism evidence="1 2">
    <name type="scientific">Trypanosoma theileri</name>
    <dbReference type="NCBI Taxonomy" id="67003"/>
    <lineage>
        <taxon>Eukaryota</taxon>
        <taxon>Discoba</taxon>
        <taxon>Euglenozoa</taxon>
        <taxon>Kinetoplastea</taxon>
        <taxon>Metakinetoplastina</taxon>
        <taxon>Trypanosomatida</taxon>
        <taxon>Trypanosomatidae</taxon>
        <taxon>Trypanosoma</taxon>
    </lineage>
</organism>
<dbReference type="RefSeq" id="XP_028884456.1">
    <property type="nucleotide sequence ID" value="XM_029024053.1"/>
</dbReference>
<gene>
    <name evidence="1" type="ORF">TM35_000081880</name>
</gene>
<dbReference type="EMBL" id="NBCO01000008">
    <property type="protein sequence ID" value="ORC90390.1"/>
    <property type="molecule type" value="Genomic_DNA"/>
</dbReference>
<protein>
    <submittedName>
        <fullName evidence="1">Putative phosphoribosylpyrophosphate synthetase</fullName>
    </submittedName>
</protein>
<comment type="caution">
    <text evidence="1">The sequence shown here is derived from an EMBL/GenBank/DDBJ whole genome shotgun (WGS) entry which is preliminary data.</text>
</comment>
<evidence type="ECO:0000313" key="1">
    <source>
        <dbReference type="EMBL" id="ORC90390.1"/>
    </source>
</evidence>
<accession>A0A1X0P1V5</accession>
<sequence>MSQTMSVSVRVPGNTTELVLDAETIVVAQLNALFRKSGLHRSTASTQLHIMPEAVYVLTQDDVAVISHHAKPLVTCKGIQCDFSALCGVLWGHAKDAENIFDKYLQQGTHVEESHRETGIRHLLPYVITVAQVFHTLRHIEEPFARQEVRDAVNIVQKDVEMVVRMSMKLARILDNNLKHLRRSDKRCLCAAELALGAAELFAATISMRNMVDISAVLSFFNSDIAWRLSGVGIISTEGYCDSIRRLICSIFARQRDFTGVEQVAVHLLIHRLADRPPFEWKTFQYLFYSPGKKSSSTEVLTPQYGVLSIMSTVQTNLEALLLANELWTKSLRRECGRELREMNEKKKMLSFYQVPILGILQGMPRVDLCDDAQLHRRATVTQLCTDDNLFKPNFLRILLAHGYTVPHDNHTPLNNTSVLALFRAISEELFQISLIKSEKIKELTDIQLKPPLLISRVVQIVVNAASSDAKTAQEILNEIHNIAHVIYDINVTQCATLISPKKIPEPLRRLSVSIVGLLFNFFQQDEFISNTNHRMALESLTKLYAIRTFFVTADANITVEENKRILRLISKMQMSLVAITKTMTASEINTFFNDVILPSSSEKELKVKNRLHYALVEAYLRAFAFSGVALAMDESIVLRHWVSTSLRCMQNKLSAALGIAALDFFTAVFLSKRAIAPLFVPTYVAVLIPISSSSRYGEPPLFLVRHFAKTVRSVCQALEECNEQSLERILKNPKSSVKKLLSEMYSGSDHAIPSMDNARPISCLLLIVSTLFDKACLLLGYTEAVSSRQDRLFRFQAYFSALINLLRCHNSTVLHRVCASVEAIILEHLHGVPSVQVQWMKYISSTVDTVQGTAKKEVAEWYLKLAAKVNHTVPLARL</sequence>
<dbReference type="VEuPathDB" id="TriTrypDB:TM35_000081880"/>
<dbReference type="GeneID" id="39983833"/>
<reference evidence="1 2" key="1">
    <citation type="submission" date="2017-03" db="EMBL/GenBank/DDBJ databases">
        <title>An alternative strategy for trypanosome survival in the mammalian bloodstream revealed through genome and transcriptome analysis of the ubiquitous bovine parasite Trypanosoma (Megatrypanum) theileri.</title>
        <authorList>
            <person name="Kelly S."/>
            <person name="Ivens A."/>
            <person name="Mott A."/>
            <person name="O'Neill E."/>
            <person name="Emms D."/>
            <person name="Macleod O."/>
            <person name="Voorheis P."/>
            <person name="Matthews J."/>
            <person name="Matthews K."/>
            <person name="Carrington M."/>
        </authorList>
    </citation>
    <scope>NUCLEOTIDE SEQUENCE [LARGE SCALE GENOMIC DNA]</scope>
    <source>
        <strain evidence="1">Edinburgh</strain>
    </source>
</reference>
<name>A0A1X0P1V5_9TRYP</name>
<evidence type="ECO:0000313" key="2">
    <source>
        <dbReference type="Proteomes" id="UP000192257"/>
    </source>
</evidence>